<dbReference type="Pfam" id="PF13174">
    <property type="entry name" value="TPR_6"/>
    <property type="match status" value="3"/>
</dbReference>
<accession>A0A934SCW9</accession>
<dbReference type="Gene3D" id="1.25.40.10">
    <property type="entry name" value="Tetratricopeptide repeat domain"/>
    <property type="match status" value="5"/>
</dbReference>
<dbReference type="SUPFAM" id="SSF48452">
    <property type="entry name" value="TPR-like"/>
    <property type="match status" value="3"/>
</dbReference>
<organism evidence="1 2">
    <name type="scientific">Luteolibacter pohnpeiensis</name>
    <dbReference type="NCBI Taxonomy" id="454153"/>
    <lineage>
        <taxon>Bacteria</taxon>
        <taxon>Pseudomonadati</taxon>
        <taxon>Verrucomicrobiota</taxon>
        <taxon>Verrucomicrobiia</taxon>
        <taxon>Verrucomicrobiales</taxon>
        <taxon>Verrucomicrobiaceae</taxon>
        <taxon>Luteolibacter</taxon>
    </lineage>
</organism>
<dbReference type="EMBL" id="JAENIJ010000015">
    <property type="protein sequence ID" value="MBK1882948.1"/>
    <property type="molecule type" value="Genomic_DNA"/>
</dbReference>
<dbReference type="GO" id="GO:0000127">
    <property type="term" value="C:transcription factor TFIIIC complex"/>
    <property type="evidence" value="ECO:0007669"/>
    <property type="project" value="TreeGrafter"/>
</dbReference>
<dbReference type="InterPro" id="IPR019734">
    <property type="entry name" value="TPR_rpt"/>
</dbReference>
<reference evidence="1" key="1">
    <citation type="submission" date="2021-01" db="EMBL/GenBank/DDBJ databases">
        <title>Modified the classification status of verrucomicrobia.</title>
        <authorList>
            <person name="Feng X."/>
        </authorList>
    </citation>
    <scope>NUCLEOTIDE SEQUENCE</scope>
    <source>
        <strain evidence="1">KCTC 22041</strain>
    </source>
</reference>
<gene>
    <name evidence="1" type="ORF">JIN85_11005</name>
</gene>
<evidence type="ECO:0000313" key="1">
    <source>
        <dbReference type="EMBL" id="MBK1882948.1"/>
    </source>
</evidence>
<dbReference type="Proteomes" id="UP000603141">
    <property type="component" value="Unassembled WGS sequence"/>
</dbReference>
<dbReference type="PANTHER" id="PTHR23082">
    <property type="entry name" value="TRANSCRIPTION INITIATION FACTOR IIIC TFIIIC , POLYPEPTIDE 3-RELATED"/>
    <property type="match status" value="1"/>
</dbReference>
<dbReference type="SMART" id="SM00028">
    <property type="entry name" value="TPR"/>
    <property type="match status" value="6"/>
</dbReference>
<dbReference type="InterPro" id="IPR039340">
    <property type="entry name" value="Tfc4/TFIIIC-102/Sfc4"/>
</dbReference>
<comment type="caution">
    <text evidence="1">The sequence shown here is derived from an EMBL/GenBank/DDBJ whole genome shotgun (WGS) entry which is preliminary data.</text>
</comment>
<evidence type="ECO:0000313" key="2">
    <source>
        <dbReference type="Proteomes" id="UP000603141"/>
    </source>
</evidence>
<protein>
    <submittedName>
        <fullName evidence="1">Tetratricopeptide repeat protein</fullName>
    </submittedName>
</protein>
<dbReference type="GO" id="GO:0006383">
    <property type="term" value="P:transcription by RNA polymerase III"/>
    <property type="evidence" value="ECO:0007669"/>
    <property type="project" value="InterPro"/>
</dbReference>
<name>A0A934SCW9_9BACT</name>
<keyword evidence="2" id="KW-1185">Reference proteome</keyword>
<dbReference type="AlphaFoldDB" id="A0A934SCW9"/>
<dbReference type="InterPro" id="IPR011990">
    <property type="entry name" value="TPR-like_helical_dom_sf"/>
</dbReference>
<dbReference type="PANTHER" id="PTHR23082:SF0">
    <property type="entry name" value="GENERAL TRANSCRIPTION FACTOR 3C POLYPEPTIDE 3"/>
    <property type="match status" value="1"/>
</dbReference>
<proteinExistence type="predicted"/>
<sequence>MISFEPSSGTCEKSLVAAQVLAALILSAAPLAAQAPPRAVPVEPDQALQPNAAEDFYQRGKNLYDAAQARPDQQSRAAALQRAADIFSQYLSTFPDDSNAELAWFYLGSCYYQTGMVEDAKRCFHTVLNRYGTGVAVGAAAYTLAADHYHKGEYAFAAPLFEKYAENPSKPEDRPRGNTYAGRCYRLLGRDSDALTSFRKVIDDPAGGLFAPEAKVAVAQILLKKNKADDALKMFEAIINSPTYLAKTRGEAALGASQAATLLKKPDLADKYLQLIMSTPGMEDFVADAQVTLMRNRFEEKKFKEVVQLFSRSSQAAEGEKEAARLMIAAKSYMELKNPTRALELFRQIETIVPPESNLAFEASYYRIYCFFQIEGHHVPEQVDAFLEIYQDSRPNDRKVQTALLIKAESLYDSGQAEEAAKVYPKIKAEYLLPENQAGLYYQRGWCLAEAGDQEGAIRSLTDFIEKYPKDSRVRSAVAKRAMAHVALGQSAKAIIDFDQITAAGIKDEYASMAWLESARLRRSENNINDMVLRYKGLLGNVDNLSDKLLAEANYWIGWGLFKQDAKDKSEGRKESVAYLEKARKLDFATYRAHAGILLAFCHYVLQQPDALADEINLAVDGKYESDIPDQVIQWAAMQAFNAHQYASAARFLKLVSNSDEPRETPKEVWRYLAKAELEIEDGKTALEAANNVLNVEEDPAWKADALVDKARALYLLNQPVDARKVADEADQMRPQGRTKEQLLLLSGDLFVKAGDFTQAASNFLTLVSFHEDSDLRPLALFKLAATQDKLGDAAAAQKYRDQLKEQYPDWKAP</sequence>